<organism evidence="1 2">
    <name type="scientific">Trichinella pseudospiralis</name>
    <name type="common">Parasitic roundworm</name>
    <dbReference type="NCBI Taxonomy" id="6337"/>
    <lineage>
        <taxon>Eukaryota</taxon>
        <taxon>Metazoa</taxon>
        <taxon>Ecdysozoa</taxon>
        <taxon>Nematoda</taxon>
        <taxon>Enoplea</taxon>
        <taxon>Dorylaimia</taxon>
        <taxon>Trichinellida</taxon>
        <taxon>Trichinellidae</taxon>
        <taxon>Trichinella</taxon>
    </lineage>
</organism>
<comment type="caution">
    <text evidence="1">The sequence shown here is derived from an EMBL/GenBank/DDBJ whole genome shotgun (WGS) entry which is preliminary data.</text>
</comment>
<accession>A0A0V1FI88</accession>
<sequence length="126" mass="14746">MWALFGRLSFDFLQCNMTHDAFLTEILEACLSGIEGWEIFQLWDSFTRNFYLGLLYWAMWKRLVGRCVLNVLGKSNHVLLNVQMNTVSQHICIAFINWYILKKQVEKIVHLEMSKSGCTEIIPNIV</sequence>
<gene>
    <name evidence="1" type="ORF">T4D_5564</name>
</gene>
<evidence type="ECO:0000313" key="1">
    <source>
        <dbReference type="EMBL" id="KRY85757.1"/>
    </source>
</evidence>
<name>A0A0V1FI88_TRIPS</name>
<proteinExistence type="predicted"/>
<dbReference type="OrthoDB" id="5919408at2759"/>
<dbReference type="EMBL" id="JYDT01000084">
    <property type="protein sequence ID" value="KRY85757.1"/>
    <property type="molecule type" value="Genomic_DNA"/>
</dbReference>
<dbReference type="Proteomes" id="UP000054995">
    <property type="component" value="Unassembled WGS sequence"/>
</dbReference>
<keyword evidence="2" id="KW-1185">Reference proteome</keyword>
<dbReference type="AlphaFoldDB" id="A0A0V1FI88"/>
<evidence type="ECO:0000313" key="2">
    <source>
        <dbReference type="Proteomes" id="UP000054995"/>
    </source>
</evidence>
<protein>
    <submittedName>
        <fullName evidence="1">Uncharacterized protein</fullName>
    </submittedName>
</protein>
<reference evidence="1 2" key="1">
    <citation type="submission" date="2015-01" db="EMBL/GenBank/DDBJ databases">
        <title>Evolution of Trichinella species and genotypes.</title>
        <authorList>
            <person name="Korhonen P.K."/>
            <person name="Edoardo P."/>
            <person name="Giuseppe L.R."/>
            <person name="Gasser R.B."/>
        </authorList>
    </citation>
    <scope>NUCLEOTIDE SEQUENCE [LARGE SCALE GENOMIC DNA]</scope>
    <source>
        <strain evidence="1">ISS470</strain>
    </source>
</reference>